<accession>A0ACD1GAI9</accession>
<name>A0ACD1GAI9_9EURO</name>
<dbReference type="Proteomes" id="UP000249057">
    <property type="component" value="Unassembled WGS sequence"/>
</dbReference>
<evidence type="ECO:0000313" key="1">
    <source>
        <dbReference type="EMBL" id="RAH46268.1"/>
    </source>
</evidence>
<evidence type="ECO:0000313" key="2">
    <source>
        <dbReference type="Proteomes" id="UP000249057"/>
    </source>
</evidence>
<dbReference type="EMBL" id="KZ825339">
    <property type="protein sequence ID" value="RAH46268.1"/>
    <property type="molecule type" value="Genomic_DNA"/>
</dbReference>
<gene>
    <name evidence="1" type="ORF">BO95DRAFT_514097</name>
</gene>
<keyword evidence="2" id="KW-1185">Reference proteome</keyword>
<organism evidence="1 2">
    <name type="scientific">Aspergillus brunneoviolaceus CBS 621.78</name>
    <dbReference type="NCBI Taxonomy" id="1450534"/>
    <lineage>
        <taxon>Eukaryota</taxon>
        <taxon>Fungi</taxon>
        <taxon>Dikarya</taxon>
        <taxon>Ascomycota</taxon>
        <taxon>Pezizomycotina</taxon>
        <taxon>Eurotiomycetes</taxon>
        <taxon>Eurotiomycetidae</taxon>
        <taxon>Eurotiales</taxon>
        <taxon>Aspergillaceae</taxon>
        <taxon>Aspergillus</taxon>
        <taxon>Aspergillus subgen. Circumdati</taxon>
    </lineage>
</organism>
<reference evidence="1" key="1">
    <citation type="submission" date="2018-02" db="EMBL/GenBank/DDBJ databases">
        <title>The genomes of Aspergillus section Nigri reveals drivers in fungal speciation.</title>
        <authorList>
            <consortium name="DOE Joint Genome Institute"/>
            <person name="Vesth T.C."/>
            <person name="Nybo J."/>
            <person name="Theobald S."/>
            <person name="Brandl J."/>
            <person name="Frisvad J.C."/>
            <person name="Nielsen K.F."/>
            <person name="Lyhne E.K."/>
            <person name="Kogle M.E."/>
            <person name="Kuo A."/>
            <person name="Riley R."/>
            <person name="Clum A."/>
            <person name="Nolan M."/>
            <person name="Lipzen A."/>
            <person name="Salamov A."/>
            <person name="Henrissat B."/>
            <person name="Wiebenga A."/>
            <person name="De vries R.P."/>
            <person name="Grigoriev I.V."/>
            <person name="Mortensen U.H."/>
            <person name="Andersen M.R."/>
            <person name="Baker S.E."/>
        </authorList>
    </citation>
    <scope>NUCLEOTIDE SEQUENCE</scope>
    <source>
        <strain evidence="1">CBS 621.78</strain>
    </source>
</reference>
<protein>
    <submittedName>
        <fullName evidence="1">Alpha/beta-hydrolase</fullName>
    </submittedName>
</protein>
<proteinExistence type="predicted"/>
<sequence length="770" mass="85536">MSAGQVPPHGHTISVGAPAGGRQMPAPKKFTPELLVTAPRISEAVPNNDGKFALYTVSTYDLATHTSLTDVKILELGTGKSTRYSNNSKESSFRWLRGSSLLWEREGEKNKETELWIGDADSTIRPYLAGTINAKLNDVRTKVLDNGDIAFVFTAPADADQNLYNTAKTEKPSTTAREWAHGRPRSWDTYVDQYRSVIWFTVLKLDSETNKWHLSPAGPINALRDTGLAVPLYADSSSSAEMSISTYGILFATSEPGNTEWIETQRSLYFIPLSTFQETELPPLRKIRVPGHANVASTPTFAPKGPLAAFLVDQNREEWSHKTIGLVDVDTMSIVFLLRTVDLTESQWDVFPDAILWANDGTNLYLTANSQARARVYQVRIPPFSLEKHQTVIPKELSISGSVSALYRLSEHDTETRLLATSSSFIDQGLFSIVTPLTSGDDQSENSQIIYTSSNHGDYFGISSKQVESITYHGGPDGETPVQCWILKPSDYDPTSATKHPLFILMHGGPSSAMKDAWTWRWNAALVAEQGYIVAIPNFTGSDSFGREFTRAVSRQWGGHPYHDIERCFRWVEDNLSTKCDTDRAVAAGASYGGYMALWVAGQPLAKRLKAIVCHDGVFDVVAELLGDDLAQKEELTRSFGSPYFTDAPSADRDPPSAKELWRKWNPVEYLTNWSTPMLIIHSDKDFRCPSTAGWAAYAACRLKGIETRLLNFPDENHFVLGRENSLVWWNTVIAWCNKFVGISGGPKLDPARSEPRWLGESETGRIVDV</sequence>